<dbReference type="Proteomes" id="UP000315636">
    <property type="component" value="Unassembled WGS sequence"/>
</dbReference>
<gene>
    <name evidence="4" type="ORF">SAMN06264849_11055</name>
</gene>
<reference evidence="4 5" key="1">
    <citation type="submission" date="2017-05" db="EMBL/GenBank/DDBJ databases">
        <authorList>
            <person name="Varghese N."/>
            <person name="Submissions S."/>
        </authorList>
    </citation>
    <scope>NUCLEOTIDE SEQUENCE [LARGE SCALE GENOMIC DNA]</scope>
    <source>
        <strain evidence="4 5">DSM 45474</strain>
    </source>
</reference>
<protein>
    <submittedName>
        <fullName evidence="4">Uncharacterized protein YhaN</fullName>
    </submittedName>
</protein>
<dbReference type="Pfam" id="PF13514">
    <property type="entry name" value="AAA_27"/>
    <property type="match status" value="1"/>
</dbReference>
<keyword evidence="2" id="KW-1133">Transmembrane helix</keyword>
<feature type="coiled-coil region" evidence="1">
    <location>
        <begin position="654"/>
        <end position="697"/>
    </location>
</feature>
<dbReference type="PANTHER" id="PTHR41259:SF1">
    <property type="entry name" value="DOUBLE-STRAND BREAK REPAIR RAD50 ATPASE, PUTATIVE-RELATED"/>
    <property type="match status" value="1"/>
</dbReference>
<dbReference type="RefSeq" id="WP_142506339.1">
    <property type="nucleotide sequence ID" value="NZ_FXTI01000010.1"/>
</dbReference>
<keyword evidence="5" id="KW-1185">Reference proteome</keyword>
<dbReference type="OrthoDB" id="9764467at2"/>
<keyword evidence="1" id="KW-0175">Coiled coil</keyword>
<dbReference type="EMBL" id="FXTI01000010">
    <property type="protein sequence ID" value="SMO86155.1"/>
    <property type="molecule type" value="Genomic_DNA"/>
</dbReference>
<name>A0A521EQJ0_9BACL</name>
<accession>A0A521EQJ0</accession>
<feature type="transmembrane region" description="Helical" evidence="2">
    <location>
        <begin position="433"/>
        <end position="453"/>
    </location>
</feature>
<evidence type="ECO:0000256" key="1">
    <source>
        <dbReference type="SAM" id="Coils"/>
    </source>
</evidence>
<sequence length="935" mass="110369">MRLSRVYFRGFGRWVDQAFSLKNGINLIEAPNEAGKSTLIDGLFALLYGAKKENKKQQKKMDWYEDYLPWQGSAYGGEVDFFIGEKEYRLIRSLTWKKDIEQLIDVKTGRDLTMDFPLDKRKDRQFIYGLTGFSRNLFIQTTYFSSRLLADDQELVEKLRELMGEKTWVNPVLNRLEKEINQIGIKTVGSKEYAQAVQKRDQLQQEMVQKQRVYEKQQQARKQLADLEYQQKTLDASKKEITREKRKCLTKKEAAQKRISILRELSYLKNDWKQGEEIRKNLTSMREKREKLVPPVLLSEEEAEEVRALLQRCHQLSEEAKEIIIGIEETNQTIHQLKSEKESFLELDIESIVLLRNQLERVEQMESELHIPHQKVDVDEIKRIQMDGQMLRSLERQKEEAERKRERLEQEKCLIQERKEAFMEALDSSASRFLRLPILLGVFLTGCFLFLFLLKPWSLVGGLLLVGCLLVAFRVIRGMRAQKTKQTPNNIDHLQQQLEEIIKDIQAVQIEKETIREKEEAIFRHWNVDSAASLGVMATEKAADLKQWEQIQSEVAEIQNRALPFMDRLRDFDLFRWKVEIKTVEQEAKEAQEQLYVLSIRLEHLKKHKDQLDEDWKRLEREMNRWRETLTEDVEVWEDWIQRSRSVYRLDEKIEELVHQSNEWEQKRQNEEWDKRQNDLQNELNVLESLLKEEDLALDPETLEETYANRLKELSAQIRYFESKQYELEGRINRLKGELNQSGDHFLGNVKTMLQEARNRVEELEWEREVLQATKEGIQEAAQHVQDNIAPLLHPYTSRCIREVTKGRYGELKVDPSQGFSLRVFVPETGESKPVEQLSKGTMDQMFFALRLALIRFFSDHGSIRLPLILDDSLIHFDESRLQESINLLGQMAQEHQVILCTCQDRERRILEAEGISYTDVLFQSVPPKEHAIKG</sequence>
<keyword evidence="2" id="KW-0812">Transmembrane</keyword>
<evidence type="ECO:0000313" key="5">
    <source>
        <dbReference type="Proteomes" id="UP000315636"/>
    </source>
</evidence>
<feature type="coiled-coil region" evidence="1">
    <location>
        <begin position="491"/>
        <end position="518"/>
    </location>
</feature>
<feature type="coiled-coil region" evidence="1">
    <location>
        <begin position="299"/>
        <end position="347"/>
    </location>
</feature>
<organism evidence="4 5">
    <name type="scientific">Melghirimyces algeriensis</name>
    <dbReference type="NCBI Taxonomy" id="910412"/>
    <lineage>
        <taxon>Bacteria</taxon>
        <taxon>Bacillati</taxon>
        <taxon>Bacillota</taxon>
        <taxon>Bacilli</taxon>
        <taxon>Bacillales</taxon>
        <taxon>Thermoactinomycetaceae</taxon>
        <taxon>Melghirimyces</taxon>
    </lineage>
</organism>
<dbReference type="SUPFAM" id="SSF52540">
    <property type="entry name" value="P-loop containing nucleoside triphosphate hydrolases"/>
    <property type="match status" value="1"/>
</dbReference>
<proteinExistence type="predicted"/>
<evidence type="ECO:0000256" key="2">
    <source>
        <dbReference type="SAM" id="Phobius"/>
    </source>
</evidence>
<feature type="transmembrane region" description="Helical" evidence="2">
    <location>
        <begin position="459"/>
        <end position="476"/>
    </location>
</feature>
<dbReference type="PANTHER" id="PTHR41259">
    <property type="entry name" value="DOUBLE-STRAND BREAK REPAIR RAD50 ATPASE, PUTATIVE-RELATED"/>
    <property type="match status" value="1"/>
</dbReference>
<feature type="coiled-coil region" evidence="1">
    <location>
        <begin position="193"/>
        <end position="258"/>
    </location>
</feature>
<dbReference type="InterPro" id="IPR027417">
    <property type="entry name" value="P-loop_NTPase"/>
</dbReference>
<evidence type="ECO:0000313" key="4">
    <source>
        <dbReference type="EMBL" id="SMO86155.1"/>
    </source>
</evidence>
<dbReference type="InterPro" id="IPR038734">
    <property type="entry name" value="YhaN_AAA"/>
</dbReference>
<feature type="coiled-coil region" evidence="1">
    <location>
        <begin position="574"/>
        <end position="629"/>
    </location>
</feature>
<evidence type="ECO:0000259" key="3">
    <source>
        <dbReference type="Pfam" id="PF13514"/>
    </source>
</evidence>
<feature type="coiled-coil region" evidence="1">
    <location>
        <begin position="384"/>
        <end position="421"/>
    </location>
</feature>
<keyword evidence="2" id="KW-0472">Membrane</keyword>
<dbReference type="AlphaFoldDB" id="A0A521EQJ0"/>
<feature type="coiled-coil region" evidence="1">
    <location>
        <begin position="747"/>
        <end position="781"/>
    </location>
</feature>
<feature type="domain" description="YhaN AAA" evidence="3">
    <location>
        <begin position="1"/>
        <end position="56"/>
    </location>
</feature>
<dbReference type="Gene3D" id="3.40.50.300">
    <property type="entry name" value="P-loop containing nucleotide triphosphate hydrolases"/>
    <property type="match status" value="2"/>
</dbReference>